<keyword evidence="2" id="KW-0175">Coiled coil</keyword>
<gene>
    <name evidence="5" type="ORF">AAL_00374</name>
</gene>
<feature type="region of interest" description="Disordered" evidence="3">
    <location>
        <begin position="173"/>
        <end position="403"/>
    </location>
</feature>
<sequence length="403" mass="45154">MSKPLAFGLNLTKKHGATASSRGAPPSRAATFARDDDDSENDEGDGVARVEEIGGELDSFVPTTTLGDTGRAAKSTLGSLKAPPKLKSKGQASAMFGDLSNSLQSRKNADAATEADSSIYEYDAVYDSLKPKKAEREEDAERKPKYMRSLIQAAETRKRDALIATEKKIAREREAEGDEFADKEKFVTEAYKKQQEENRKVEEEEKQREEAEAKKNKGGGMSAFYRKMLDKDEARHSELVKAAEQKLEKGTIAEGEETEEASPERKEADLARELNEKGASVAINEDGQVVDKRELLRGGLNVGTKKKEETKRESTHKREPERRNANGVPFARKQAMRERQTRMIEEQLEQTLKRSREAEENQRQEVEHASKSRKTESDISSAKERYLARKRAAEEAKKKGENL</sequence>
<feature type="compositionally biased region" description="Basic and acidic residues" evidence="3">
    <location>
        <begin position="305"/>
        <end position="324"/>
    </location>
</feature>
<evidence type="ECO:0000256" key="1">
    <source>
        <dbReference type="ARBA" id="ARBA00010126"/>
    </source>
</evidence>
<protein>
    <submittedName>
        <fullName evidence="5">Coiled-coil domain-containing protein 55</fullName>
    </submittedName>
</protein>
<evidence type="ECO:0000313" key="6">
    <source>
        <dbReference type="Proteomes" id="UP000078544"/>
    </source>
</evidence>
<dbReference type="InterPro" id="IPR018612">
    <property type="entry name" value="NSRP1_N"/>
</dbReference>
<feature type="region of interest" description="Disordered" evidence="3">
    <location>
        <begin position="1"/>
        <end position="117"/>
    </location>
</feature>
<dbReference type="Pfam" id="PF09745">
    <property type="entry name" value="NSRP1_N"/>
    <property type="match status" value="1"/>
</dbReference>
<feature type="compositionally biased region" description="Acidic residues" evidence="3">
    <location>
        <begin position="35"/>
        <end position="45"/>
    </location>
</feature>
<evidence type="ECO:0000256" key="3">
    <source>
        <dbReference type="SAM" id="MobiDB-lite"/>
    </source>
</evidence>
<feature type="compositionally biased region" description="Basic and acidic residues" evidence="3">
    <location>
        <begin position="173"/>
        <end position="215"/>
    </location>
</feature>
<name>A0A166USM3_9HYPO</name>
<comment type="similarity">
    <text evidence="1">Belongs to the NSRP1 family.</text>
</comment>
<feature type="compositionally biased region" description="Basic and acidic residues" evidence="3">
    <location>
        <begin position="227"/>
        <end position="251"/>
    </location>
</feature>
<dbReference type="InterPro" id="IPR053246">
    <property type="entry name" value="NS_splicing_regulatory_protein"/>
</dbReference>
<feature type="compositionally biased region" description="Basic and acidic residues" evidence="3">
    <location>
        <begin position="335"/>
        <end position="403"/>
    </location>
</feature>
<evidence type="ECO:0000256" key="2">
    <source>
        <dbReference type="ARBA" id="ARBA00023054"/>
    </source>
</evidence>
<accession>A0A166USM3</accession>
<comment type="caution">
    <text evidence="5">The sequence shown here is derived from an EMBL/GenBank/DDBJ whole genome shotgun (WGS) entry which is preliminary data.</text>
</comment>
<dbReference type="STRING" id="1081109.A0A166USM3"/>
<dbReference type="GO" id="GO:0000381">
    <property type="term" value="P:regulation of alternative mRNA splicing, via spliceosome"/>
    <property type="evidence" value="ECO:0007669"/>
    <property type="project" value="InterPro"/>
</dbReference>
<evidence type="ECO:0000313" key="5">
    <source>
        <dbReference type="EMBL" id="OAA32909.1"/>
    </source>
</evidence>
<dbReference type="Proteomes" id="UP000078544">
    <property type="component" value="Unassembled WGS sequence"/>
</dbReference>
<feature type="compositionally biased region" description="Basic and acidic residues" evidence="3">
    <location>
        <begin position="262"/>
        <end position="276"/>
    </location>
</feature>
<proteinExistence type="inferred from homology"/>
<dbReference type="EMBL" id="AZGY01000001">
    <property type="protein sequence ID" value="OAA32909.1"/>
    <property type="molecule type" value="Genomic_DNA"/>
</dbReference>
<dbReference type="OrthoDB" id="446635at2759"/>
<organism evidence="5 6">
    <name type="scientific">Moelleriella libera RCEF 2490</name>
    <dbReference type="NCBI Taxonomy" id="1081109"/>
    <lineage>
        <taxon>Eukaryota</taxon>
        <taxon>Fungi</taxon>
        <taxon>Dikarya</taxon>
        <taxon>Ascomycota</taxon>
        <taxon>Pezizomycotina</taxon>
        <taxon>Sordariomycetes</taxon>
        <taxon>Hypocreomycetidae</taxon>
        <taxon>Hypocreales</taxon>
        <taxon>Clavicipitaceae</taxon>
        <taxon>Moelleriella</taxon>
    </lineage>
</organism>
<dbReference type="AlphaFoldDB" id="A0A166USM3"/>
<evidence type="ECO:0000259" key="4">
    <source>
        <dbReference type="Pfam" id="PF09745"/>
    </source>
</evidence>
<dbReference type="PANTHER" id="PTHR47845:SF1">
    <property type="entry name" value="NUCLEAR SPECKLE SPLICING REGULATORY PROTEIN 1 HOMOLOG"/>
    <property type="match status" value="1"/>
</dbReference>
<feature type="compositionally biased region" description="Low complexity" evidence="3">
    <location>
        <begin position="17"/>
        <end position="31"/>
    </location>
</feature>
<dbReference type="PANTHER" id="PTHR47845">
    <property type="entry name" value="NUCLEAR SPECKLE SPLICING REGULATORY PROTEIN 1 HOMOLOG"/>
    <property type="match status" value="1"/>
</dbReference>
<reference evidence="5 6" key="1">
    <citation type="journal article" date="2016" name="Genome Biol. Evol.">
        <title>Divergent and convergent evolution of fungal pathogenicity.</title>
        <authorList>
            <person name="Shang Y."/>
            <person name="Xiao G."/>
            <person name="Zheng P."/>
            <person name="Cen K."/>
            <person name="Zhan S."/>
            <person name="Wang C."/>
        </authorList>
    </citation>
    <scope>NUCLEOTIDE SEQUENCE [LARGE SCALE GENOMIC DNA]</scope>
    <source>
        <strain evidence="5 6">RCEF 2490</strain>
    </source>
</reference>
<feature type="domain" description="Nuclear speckle splicing regulatory protein 1 N-terminal" evidence="4">
    <location>
        <begin position="106"/>
        <end position="218"/>
    </location>
</feature>
<keyword evidence="6" id="KW-1185">Reference proteome</keyword>